<reference evidence="1" key="1">
    <citation type="submission" date="2020-08" db="EMBL/GenBank/DDBJ databases">
        <title>Genome sequencing and assembly of the red palm weevil Rhynchophorus ferrugineus.</title>
        <authorList>
            <person name="Dias G.B."/>
            <person name="Bergman C.M."/>
            <person name="Manee M."/>
        </authorList>
    </citation>
    <scope>NUCLEOTIDE SEQUENCE</scope>
    <source>
        <strain evidence="1">AA-2017</strain>
        <tissue evidence="1">Whole larva</tissue>
    </source>
</reference>
<dbReference type="Proteomes" id="UP000625711">
    <property type="component" value="Unassembled WGS sequence"/>
</dbReference>
<sequence>MDGPNPQEERVVVNHLDRNRGAFAPVLGNGFVTGCATQTPSSAKLATARADRHRVSEQLIEPGAGPAALPPAPGVDPIDSEAAAATVVVVVAACVRGSRAPDYQVAQ</sequence>
<proteinExistence type="predicted"/>
<organism evidence="1 2">
    <name type="scientific">Rhynchophorus ferrugineus</name>
    <name type="common">Red palm weevil</name>
    <name type="synonym">Curculio ferrugineus</name>
    <dbReference type="NCBI Taxonomy" id="354439"/>
    <lineage>
        <taxon>Eukaryota</taxon>
        <taxon>Metazoa</taxon>
        <taxon>Ecdysozoa</taxon>
        <taxon>Arthropoda</taxon>
        <taxon>Hexapoda</taxon>
        <taxon>Insecta</taxon>
        <taxon>Pterygota</taxon>
        <taxon>Neoptera</taxon>
        <taxon>Endopterygota</taxon>
        <taxon>Coleoptera</taxon>
        <taxon>Polyphaga</taxon>
        <taxon>Cucujiformia</taxon>
        <taxon>Curculionidae</taxon>
        <taxon>Dryophthorinae</taxon>
        <taxon>Rhynchophorus</taxon>
    </lineage>
</organism>
<dbReference type="EMBL" id="JAACXV010000085">
    <property type="protein sequence ID" value="KAF7283990.1"/>
    <property type="molecule type" value="Genomic_DNA"/>
</dbReference>
<evidence type="ECO:0000313" key="2">
    <source>
        <dbReference type="Proteomes" id="UP000625711"/>
    </source>
</evidence>
<name>A0A834IU61_RHYFE</name>
<gene>
    <name evidence="1" type="ORF">GWI33_022807</name>
</gene>
<protein>
    <submittedName>
        <fullName evidence="1">Uncharacterized protein</fullName>
    </submittedName>
</protein>
<evidence type="ECO:0000313" key="1">
    <source>
        <dbReference type="EMBL" id="KAF7283990.1"/>
    </source>
</evidence>
<dbReference type="AlphaFoldDB" id="A0A834IU61"/>
<comment type="caution">
    <text evidence="1">The sequence shown here is derived from an EMBL/GenBank/DDBJ whole genome shotgun (WGS) entry which is preliminary data.</text>
</comment>
<accession>A0A834IU61</accession>
<keyword evidence="2" id="KW-1185">Reference proteome</keyword>